<dbReference type="GO" id="GO:0008173">
    <property type="term" value="F:RNA methyltransferase activity"/>
    <property type="evidence" value="ECO:0007669"/>
    <property type="project" value="InterPro"/>
</dbReference>
<accession>A0A1V9ZV10</accession>
<feature type="active site" evidence="5">
    <location>
        <position position="455"/>
    </location>
</feature>
<keyword evidence="3 4" id="KW-0949">S-adenosyl-L-methionine</keyword>
<reference evidence="6 7" key="1">
    <citation type="journal article" date="2014" name="Genome Biol. Evol.">
        <title>The secreted proteins of Achlya hypogyna and Thraustotheca clavata identify the ancestral oomycete secretome and reveal gene acquisitions by horizontal gene transfer.</title>
        <authorList>
            <person name="Misner I."/>
            <person name="Blouin N."/>
            <person name="Leonard G."/>
            <person name="Richards T.A."/>
            <person name="Lane C.E."/>
        </authorList>
    </citation>
    <scope>NUCLEOTIDE SEQUENCE [LARGE SCALE GENOMIC DNA]</scope>
    <source>
        <strain evidence="6 7">ATCC 48635</strain>
    </source>
</reference>
<evidence type="ECO:0000256" key="5">
    <source>
        <dbReference type="PROSITE-ProRule" id="PRU10015"/>
    </source>
</evidence>
<evidence type="ECO:0000256" key="4">
    <source>
        <dbReference type="PROSITE-ProRule" id="PRU01024"/>
    </source>
</evidence>
<dbReference type="SUPFAM" id="SSF53335">
    <property type="entry name" value="S-adenosyl-L-methionine-dependent methyltransferases"/>
    <property type="match status" value="1"/>
</dbReference>
<feature type="binding site" evidence="4">
    <location>
        <position position="329"/>
    </location>
    <ligand>
        <name>S-adenosyl-L-methionine</name>
        <dbReference type="ChEBI" id="CHEBI:59789"/>
    </ligand>
</feature>
<evidence type="ECO:0000256" key="3">
    <source>
        <dbReference type="ARBA" id="ARBA00022691"/>
    </source>
</evidence>
<feature type="binding site" evidence="4">
    <location>
        <position position="380"/>
    </location>
    <ligand>
        <name>S-adenosyl-L-methionine</name>
        <dbReference type="ChEBI" id="CHEBI:59789"/>
    </ligand>
</feature>
<name>A0A1V9ZV10_ACHHY</name>
<dbReference type="OrthoDB" id="10250660at2759"/>
<dbReference type="PROSITE" id="PS01230">
    <property type="entry name" value="TRMA_1"/>
    <property type="match status" value="1"/>
</dbReference>
<feature type="binding site" evidence="4">
    <location>
        <position position="427"/>
    </location>
    <ligand>
        <name>S-adenosyl-L-methionine</name>
        <dbReference type="ChEBI" id="CHEBI:59789"/>
    </ligand>
</feature>
<proteinExistence type="inferred from homology"/>
<sequence>MRAAFLVRGLSTAARRQLKTRQLVDVSIETLDVHGLGIGRDATTGVLCAVNGAIPGEHIKGRVLQDSVVPVRVAQMELVAASPHYLAPVCPYFNNCGGCKTQHYPYDKQVEAKQAAIETTLDRSDVMRMEAAVATFGYRNKMEFTYSAGRWLTLLDPVQDTHQPTIGLFPKSKGTRRWDGRVVAVDRCELQSDVGNRILASLWRVCRNTAVQPYDFLRHTGHLRHLVVRVGSTAVGETQILLGLGTATIDDATTPLMEAFVAQLLAEANDAASIVSIVQFMDDEMVRRVRKAQQGTPPAETLRMLHGQPFMKDTILGKEFRVSLHSFFQPNTAMASVLYAHINTVLQRRPSPPVVWDLFCGVGSIGICAADHCAHVVGIDVVPDAIVDAHANAVDNGVADKMSFLCRDVLADGVPDGLPHPDVVIVDPPRAGLNGALVEFLATTVAPEEIVYVSCNVVSQARDLKLFAGKYDVVHIQPVDMLPHTPHVENIVHLRKVQS</sequence>
<gene>
    <name evidence="6" type="ORF">ACHHYP_20022</name>
</gene>
<dbReference type="InterPro" id="IPR012340">
    <property type="entry name" value="NA-bd_OB-fold"/>
</dbReference>
<dbReference type="Proteomes" id="UP000243579">
    <property type="component" value="Unassembled WGS sequence"/>
</dbReference>
<evidence type="ECO:0000256" key="2">
    <source>
        <dbReference type="ARBA" id="ARBA00022679"/>
    </source>
</evidence>
<dbReference type="Gene3D" id="2.40.50.1070">
    <property type="match status" value="1"/>
</dbReference>
<feature type="active site" description="Nucleophile" evidence="4">
    <location>
        <position position="455"/>
    </location>
</feature>
<comment type="similarity">
    <text evidence="4">Belongs to the class I-like SAM-binding methyltransferase superfamily. RNA M5U methyltransferase family.</text>
</comment>
<dbReference type="Pfam" id="PF05958">
    <property type="entry name" value="tRNA_U5-meth_tr"/>
    <property type="match status" value="1"/>
</dbReference>
<comment type="caution">
    <text evidence="6">The sequence shown here is derived from an EMBL/GenBank/DDBJ whole genome shotgun (WGS) entry which is preliminary data.</text>
</comment>
<dbReference type="CDD" id="cd02440">
    <property type="entry name" value="AdoMet_MTases"/>
    <property type="match status" value="1"/>
</dbReference>
<dbReference type="AlphaFoldDB" id="A0A1V9ZV10"/>
<dbReference type="EMBL" id="JNBR01000004">
    <property type="protein sequence ID" value="OQS01630.1"/>
    <property type="molecule type" value="Genomic_DNA"/>
</dbReference>
<dbReference type="PANTHER" id="PTHR11061:SF30">
    <property type="entry name" value="TRNA (URACIL(54)-C(5))-METHYLTRANSFERASE"/>
    <property type="match status" value="1"/>
</dbReference>
<dbReference type="Gene3D" id="3.40.50.150">
    <property type="entry name" value="Vaccinia Virus protein VP39"/>
    <property type="match status" value="1"/>
</dbReference>
<feature type="binding site" evidence="4">
    <location>
        <position position="359"/>
    </location>
    <ligand>
        <name>S-adenosyl-L-methionine</name>
        <dbReference type="ChEBI" id="CHEBI:59789"/>
    </ligand>
</feature>
<dbReference type="Gene3D" id="2.40.50.140">
    <property type="entry name" value="Nucleic acid-binding proteins"/>
    <property type="match status" value="1"/>
</dbReference>
<evidence type="ECO:0000313" key="7">
    <source>
        <dbReference type="Proteomes" id="UP000243579"/>
    </source>
</evidence>
<evidence type="ECO:0000313" key="6">
    <source>
        <dbReference type="EMBL" id="OQS01630.1"/>
    </source>
</evidence>
<dbReference type="STRING" id="1202772.A0A1V9ZV10"/>
<keyword evidence="1 4" id="KW-0489">Methyltransferase</keyword>
<evidence type="ECO:0000256" key="1">
    <source>
        <dbReference type="ARBA" id="ARBA00022603"/>
    </source>
</evidence>
<dbReference type="InterPro" id="IPR029063">
    <property type="entry name" value="SAM-dependent_MTases_sf"/>
</dbReference>
<dbReference type="InterPro" id="IPR030390">
    <property type="entry name" value="MeTrfase_TrmA_AS"/>
</dbReference>
<protein>
    <submittedName>
        <fullName evidence="6">RNA methyltransferase</fullName>
    </submittedName>
</protein>
<dbReference type="GO" id="GO:0006396">
    <property type="term" value="P:RNA processing"/>
    <property type="evidence" value="ECO:0007669"/>
    <property type="project" value="InterPro"/>
</dbReference>
<dbReference type="PROSITE" id="PS51687">
    <property type="entry name" value="SAM_MT_RNA_M5U"/>
    <property type="match status" value="1"/>
</dbReference>
<keyword evidence="7" id="KW-1185">Reference proteome</keyword>
<keyword evidence="2 4" id="KW-0808">Transferase</keyword>
<dbReference type="GO" id="GO:0032259">
    <property type="term" value="P:methylation"/>
    <property type="evidence" value="ECO:0007669"/>
    <property type="project" value="UniProtKB-KW"/>
</dbReference>
<dbReference type="InterPro" id="IPR010280">
    <property type="entry name" value="U5_MeTrfase_fam"/>
</dbReference>
<organism evidence="6 7">
    <name type="scientific">Achlya hypogyna</name>
    <name type="common">Oomycete</name>
    <name type="synonym">Protoachlya hypogyna</name>
    <dbReference type="NCBI Taxonomy" id="1202772"/>
    <lineage>
        <taxon>Eukaryota</taxon>
        <taxon>Sar</taxon>
        <taxon>Stramenopiles</taxon>
        <taxon>Oomycota</taxon>
        <taxon>Saprolegniomycetes</taxon>
        <taxon>Saprolegniales</taxon>
        <taxon>Achlyaceae</taxon>
        <taxon>Achlya</taxon>
    </lineage>
</organism>
<dbReference type="PANTHER" id="PTHR11061">
    <property type="entry name" value="RNA M5U METHYLTRANSFERASE"/>
    <property type="match status" value="1"/>
</dbReference>
<dbReference type="NCBIfam" id="TIGR00479">
    <property type="entry name" value="rumA"/>
    <property type="match status" value="1"/>
</dbReference>